<feature type="compositionally biased region" description="Low complexity" evidence="1">
    <location>
        <begin position="122"/>
        <end position="160"/>
    </location>
</feature>
<proteinExistence type="predicted"/>
<feature type="region of interest" description="Disordered" evidence="1">
    <location>
        <begin position="375"/>
        <end position="396"/>
    </location>
</feature>
<evidence type="ECO:0000313" key="3">
    <source>
        <dbReference type="Proteomes" id="UP000698800"/>
    </source>
</evidence>
<dbReference type="Proteomes" id="UP000698800">
    <property type="component" value="Unassembled WGS sequence"/>
</dbReference>
<sequence length="436" mass="48717">MYQHYQMADPTLVPGPYWHTKGLEFTSWQEHNARLSGGCQMKPQTKLAPPKDELITLYMSTPTEVSGFIEQRSVLARSPTFAEFFNSPFFTPGMATCIWLGREHPLVVKIALYYLLLHNSSSDPSTTSRSSSTSSTTSSPDSGRKSSTAPSSASDGAPPATHDDGEFHTPSLQRYNPKDHIYLQIRLYFLAKRLRLWRLEDIAYDMLRANERRIDAREVVDLAEVIYDKDEEEDARIRLFLNKCVEMNLRALLHLPEWRVLLCEARPSLAADMVELLSTLILSGSAPTYPLTLPPPTPFPHTNASYPTFDPLNKNIIAIAMRHYHSTDPSDLNISRGDTLRDCFVGAQWVVGTDRRGGRGYFPRDWVELVGVEGEPEEALSGGESETEGVGRKAGSVLGLVPGKDGKLGRSVSAKVGRKRGRLEGLRRKWKRVNGA</sequence>
<reference evidence="2" key="1">
    <citation type="submission" date="2021-03" db="EMBL/GenBank/DDBJ databases">
        <title>Comparative genomics and phylogenomic investigation of the class Geoglossomycetes provide insights into ecological specialization and systematics.</title>
        <authorList>
            <person name="Melie T."/>
            <person name="Pirro S."/>
            <person name="Miller A.N."/>
            <person name="Quandt A."/>
        </authorList>
    </citation>
    <scope>NUCLEOTIDE SEQUENCE</scope>
    <source>
        <strain evidence="2">GBOQ0MN5Z8</strain>
    </source>
</reference>
<dbReference type="SUPFAM" id="SSF50044">
    <property type="entry name" value="SH3-domain"/>
    <property type="match status" value="1"/>
</dbReference>
<dbReference type="OrthoDB" id="2310150at2759"/>
<dbReference type="InterPro" id="IPR036028">
    <property type="entry name" value="SH3-like_dom_sf"/>
</dbReference>
<comment type="caution">
    <text evidence="2">The sequence shown here is derived from an EMBL/GenBank/DDBJ whole genome shotgun (WGS) entry which is preliminary data.</text>
</comment>
<evidence type="ECO:0000256" key="1">
    <source>
        <dbReference type="SAM" id="MobiDB-lite"/>
    </source>
</evidence>
<accession>A0A9P8L1V9</accession>
<dbReference type="AlphaFoldDB" id="A0A9P8L1V9"/>
<protein>
    <recommendedName>
        <fullName evidence="4">SH3 domain-containing protein</fullName>
    </recommendedName>
</protein>
<gene>
    <name evidence="2" type="ORF">FGG08_005397</name>
</gene>
<dbReference type="EMBL" id="JAGHQL010000127">
    <property type="protein sequence ID" value="KAH0537947.1"/>
    <property type="molecule type" value="Genomic_DNA"/>
</dbReference>
<evidence type="ECO:0008006" key="4">
    <source>
        <dbReference type="Google" id="ProtNLM"/>
    </source>
</evidence>
<feature type="region of interest" description="Disordered" evidence="1">
    <location>
        <begin position="122"/>
        <end position="172"/>
    </location>
</feature>
<organism evidence="2 3">
    <name type="scientific">Glutinoglossum americanum</name>
    <dbReference type="NCBI Taxonomy" id="1670608"/>
    <lineage>
        <taxon>Eukaryota</taxon>
        <taxon>Fungi</taxon>
        <taxon>Dikarya</taxon>
        <taxon>Ascomycota</taxon>
        <taxon>Pezizomycotina</taxon>
        <taxon>Geoglossomycetes</taxon>
        <taxon>Geoglossales</taxon>
        <taxon>Geoglossaceae</taxon>
        <taxon>Glutinoglossum</taxon>
    </lineage>
</organism>
<dbReference type="Gene3D" id="2.30.30.40">
    <property type="entry name" value="SH3 Domains"/>
    <property type="match status" value="1"/>
</dbReference>
<dbReference type="CDD" id="cd00174">
    <property type="entry name" value="SH3"/>
    <property type="match status" value="1"/>
</dbReference>
<evidence type="ECO:0000313" key="2">
    <source>
        <dbReference type="EMBL" id="KAH0537947.1"/>
    </source>
</evidence>
<keyword evidence="3" id="KW-1185">Reference proteome</keyword>
<name>A0A9P8L1V9_9PEZI</name>